<evidence type="ECO:0000256" key="2">
    <source>
        <dbReference type="ARBA" id="ARBA00022670"/>
    </source>
</evidence>
<gene>
    <name evidence="9" type="ORF">AAW51_4216</name>
</gene>
<dbReference type="PANTHER" id="PTHR13604">
    <property type="entry name" value="DC12-RELATED"/>
    <property type="match status" value="1"/>
</dbReference>
<organism evidence="9 10">
    <name type="scientific">Caldimonas brevitalea</name>
    <dbReference type="NCBI Taxonomy" id="413882"/>
    <lineage>
        <taxon>Bacteria</taxon>
        <taxon>Pseudomonadati</taxon>
        <taxon>Pseudomonadota</taxon>
        <taxon>Betaproteobacteria</taxon>
        <taxon>Burkholderiales</taxon>
        <taxon>Sphaerotilaceae</taxon>
        <taxon>Caldimonas</taxon>
    </lineage>
</organism>
<keyword evidence="4 8" id="KW-0378">Hydrolase</keyword>
<keyword evidence="2 8" id="KW-0645">Protease</keyword>
<dbReference type="EMBL" id="CP011371">
    <property type="protein sequence ID" value="AKJ30907.1"/>
    <property type="molecule type" value="Genomic_DNA"/>
</dbReference>
<dbReference type="PANTHER" id="PTHR13604:SF0">
    <property type="entry name" value="ABASIC SITE PROCESSING PROTEIN HMCES"/>
    <property type="match status" value="1"/>
</dbReference>
<reference evidence="9 10" key="1">
    <citation type="submission" date="2015-05" db="EMBL/GenBank/DDBJ databases">
        <authorList>
            <person name="Tang B."/>
            <person name="Yu Y."/>
        </authorList>
    </citation>
    <scope>NUCLEOTIDE SEQUENCE [LARGE SCALE GENOMIC DNA]</scope>
    <source>
        <strain evidence="9 10">DSM 7029</strain>
    </source>
</reference>
<dbReference type="STRING" id="413882.AAW51_4216"/>
<dbReference type="OrthoDB" id="107650at2"/>
<dbReference type="EC" id="3.4.-.-" evidence="8"/>
<dbReference type="GO" id="GO:0106300">
    <property type="term" value="P:protein-DNA covalent cross-linking repair"/>
    <property type="evidence" value="ECO:0007669"/>
    <property type="project" value="InterPro"/>
</dbReference>
<evidence type="ECO:0000256" key="4">
    <source>
        <dbReference type="ARBA" id="ARBA00022801"/>
    </source>
</evidence>
<keyword evidence="5" id="KW-0190">Covalent protein-DNA linkage</keyword>
<evidence type="ECO:0000256" key="1">
    <source>
        <dbReference type="ARBA" id="ARBA00008136"/>
    </source>
</evidence>
<name>A0A0G3BND0_9BURK</name>
<dbReference type="InterPro" id="IPR003738">
    <property type="entry name" value="SRAP"/>
</dbReference>
<evidence type="ECO:0000256" key="7">
    <source>
        <dbReference type="ARBA" id="ARBA00023239"/>
    </source>
</evidence>
<dbReference type="GO" id="GO:0006508">
    <property type="term" value="P:proteolysis"/>
    <property type="evidence" value="ECO:0007669"/>
    <property type="project" value="UniProtKB-KW"/>
</dbReference>
<evidence type="ECO:0000313" key="10">
    <source>
        <dbReference type="Proteomes" id="UP000035352"/>
    </source>
</evidence>
<evidence type="ECO:0000313" key="9">
    <source>
        <dbReference type="EMBL" id="AKJ30907.1"/>
    </source>
</evidence>
<comment type="similarity">
    <text evidence="1 8">Belongs to the SOS response-associated peptidase family.</text>
</comment>
<keyword evidence="6" id="KW-0238">DNA-binding</keyword>
<evidence type="ECO:0000256" key="5">
    <source>
        <dbReference type="ARBA" id="ARBA00023124"/>
    </source>
</evidence>
<dbReference type="GO" id="GO:0003697">
    <property type="term" value="F:single-stranded DNA binding"/>
    <property type="evidence" value="ECO:0007669"/>
    <property type="project" value="InterPro"/>
</dbReference>
<sequence>MCYSAQIWAHYRDFIRQFGAILDLPQFVDVFWHRRSNPKIKIPRAVEASFETPESEPAQQVKTWIDEFRAAQATGWEQELFKQKKRLADAERRLQTKTTKAALEAQRIATAKIEWLRGKLADLGRRDVQDQDARIFPGHYAPVMVAEGGRRVVKLMRYQCRPAGKLAAYDTKFPGTYNARRDNLEGYWKPLFGYSHGLMVVNAFYENVSGVRADGTTENVVLEFRPQPPQDMLVACLWSRWEDRATGEVLYSFAAITDEPPPEVAAAGHDRCIVPIQPQHIDAWLNPDPTDMAAQYAILDDRPRPYYEHRLAA</sequence>
<dbReference type="AlphaFoldDB" id="A0A0G3BND0"/>
<proteinExistence type="inferred from homology"/>
<keyword evidence="3" id="KW-0227">DNA damage</keyword>
<dbReference type="KEGG" id="pbh:AAW51_4216"/>
<dbReference type="PATRIC" id="fig|413882.6.peg.4407"/>
<protein>
    <recommendedName>
        <fullName evidence="8">Abasic site processing protein</fullName>
        <ecNumber evidence="8">3.4.-.-</ecNumber>
    </recommendedName>
</protein>
<evidence type="ECO:0000256" key="8">
    <source>
        <dbReference type="RuleBase" id="RU364100"/>
    </source>
</evidence>
<dbReference type="InterPro" id="IPR036590">
    <property type="entry name" value="SRAP-like"/>
</dbReference>
<dbReference type="Proteomes" id="UP000035352">
    <property type="component" value="Chromosome"/>
</dbReference>
<dbReference type="Pfam" id="PF02586">
    <property type="entry name" value="SRAP"/>
    <property type="match status" value="1"/>
</dbReference>
<dbReference type="GO" id="GO:0016829">
    <property type="term" value="F:lyase activity"/>
    <property type="evidence" value="ECO:0007669"/>
    <property type="project" value="UniProtKB-KW"/>
</dbReference>
<dbReference type="RefSeq" id="WP_047196164.1">
    <property type="nucleotide sequence ID" value="NZ_CP011371.1"/>
</dbReference>
<accession>A0A0G3BND0</accession>
<keyword evidence="10" id="KW-1185">Reference proteome</keyword>
<evidence type="ECO:0000256" key="3">
    <source>
        <dbReference type="ARBA" id="ARBA00022763"/>
    </source>
</evidence>
<keyword evidence="7" id="KW-0456">Lyase</keyword>
<dbReference type="SUPFAM" id="SSF143081">
    <property type="entry name" value="BB1717-like"/>
    <property type="match status" value="1"/>
</dbReference>
<evidence type="ECO:0000256" key="6">
    <source>
        <dbReference type="ARBA" id="ARBA00023125"/>
    </source>
</evidence>
<dbReference type="Gene3D" id="3.90.1680.10">
    <property type="entry name" value="SOS response associated peptidase-like"/>
    <property type="match status" value="1"/>
</dbReference>
<dbReference type="GO" id="GO:0008233">
    <property type="term" value="F:peptidase activity"/>
    <property type="evidence" value="ECO:0007669"/>
    <property type="project" value="UniProtKB-KW"/>
</dbReference>